<dbReference type="PANTHER" id="PTHR23028">
    <property type="entry name" value="ACETYLTRANSFERASE"/>
    <property type="match status" value="1"/>
</dbReference>
<organism evidence="3 4">
    <name type="scientific">Rhizobium aethiopicum</name>
    <dbReference type="NCBI Taxonomy" id="1138170"/>
    <lineage>
        <taxon>Bacteria</taxon>
        <taxon>Pseudomonadati</taxon>
        <taxon>Pseudomonadota</taxon>
        <taxon>Alphaproteobacteria</taxon>
        <taxon>Hyphomicrobiales</taxon>
        <taxon>Rhizobiaceae</taxon>
        <taxon>Rhizobium/Agrobacterium group</taxon>
        <taxon>Rhizobium</taxon>
    </lineage>
</organism>
<gene>
    <name evidence="3" type="ORF">GGD53_002420</name>
</gene>
<feature type="transmembrane region" description="Helical" evidence="1">
    <location>
        <begin position="338"/>
        <end position="359"/>
    </location>
</feature>
<dbReference type="RefSeq" id="WP_184456081.1">
    <property type="nucleotide sequence ID" value="NZ_JACIFV010000006.1"/>
</dbReference>
<reference evidence="3 4" key="1">
    <citation type="submission" date="2020-08" db="EMBL/GenBank/DDBJ databases">
        <title>Genomic Encyclopedia of Type Strains, Phase IV (KMG-V): Genome sequencing to study the core and pangenomes of soil and plant-associated prokaryotes.</title>
        <authorList>
            <person name="Whitman W."/>
        </authorList>
    </citation>
    <scope>NUCLEOTIDE SEQUENCE [LARGE SCALE GENOMIC DNA]</scope>
    <source>
        <strain evidence="3 4">SEMIA 4074</strain>
    </source>
</reference>
<feature type="transmembrane region" description="Helical" evidence="1">
    <location>
        <begin position="102"/>
        <end position="123"/>
    </location>
</feature>
<dbReference type="InterPro" id="IPR002656">
    <property type="entry name" value="Acyl_transf_3_dom"/>
</dbReference>
<keyword evidence="1" id="KW-0812">Transmembrane</keyword>
<dbReference type="Pfam" id="PF01757">
    <property type="entry name" value="Acyl_transf_3"/>
    <property type="match status" value="1"/>
</dbReference>
<feature type="transmembrane region" description="Helical" evidence="1">
    <location>
        <begin position="307"/>
        <end position="326"/>
    </location>
</feature>
<dbReference type="PANTHER" id="PTHR23028:SF53">
    <property type="entry name" value="ACYL_TRANSF_3 DOMAIN-CONTAINING PROTEIN"/>
    <property type="match status" value="1"/>
</dbReference>
<feature type="transmembrane region" description="Helical" evidence="1">
    <location>
        <begin position="208"/>
        <end position="229"/>
    </location>
</feature>
<dbReference type="GO" id="GO:0016020">
    <property type="term" value="C:membrane"/>
    <property type="evidence" value="ECO:0007669"/>
    <property type="project" value="TreeGrafter"/>
</dbReference>
<accession>A0A7W6MGF9</accession>
<evidence type="ECO:0000313" key="3">
    <source>
        <dbReference type="EMBL" id="MBB4192263.1"/>
    </source>
</evidence>
<keyword evidence="4" id="KW-1185">Reference proteome</keyword>
<evidence type="ECO:0000259" key="2">
    <source>
        <dbReference type="Pfam" id="PF01757"/>
    </source>
</evidence>
<dbReference type="GO" id="GO:0009103">
    <property type="term" value="P:lipopolysaccharide biosynthetic process"/>
    <property type="evidence" value="ECO:0007669"/>
    <property type="project" value="TreeGrafter"/>
</dbReference>
<evidence type="ECO:0000256" key="1">
    <source>
        <dbReference type="SAM" id="Phobius"/>
    </source>
</evidence>
<feature type="domain" description="Acyltransferase 3" evidence="2">
    <location>
        <begin position="33"/>
        <end position="355"/>
    </location>
</feature>
<dbReference type="EMBL" id="JACIFV010000006">
    <property type="protein sequence ID" value="MBB4192263.1"/>
    <property type="molecule type" value="Genomic_DNA"/>
</dbReference>
<dbReference type="Proteomes" id="UP000524492">
    <property type="component" value="Unassembled WGS sequence"/>
</dbReference>
<feature type="transmembrane region" description="Helical" evidence="1">
    <location>
        <begin position="32"/>
        <end position="49"/>
    </location>
</feature>
<feature type="transmembrane region" description="Helical" evidence="1">
    <location>
        <begin position="185"/>
        <end position="202"/>
    </location>
</feature>
<comment type="caution">
    <text evidence="3">The sequence shown here is derived from an EMBL/GenBank/DDBJ whole genome shotgun (WGS) entry which is preliminary data.</text>
</comment>
<keyword evidence="1" id="KW-0472">Membrane</keyword>
<name>A0A7W6MGF9_9HYPH</name>
<keyword evidence="1" id="KW-1133">Transmembrane helix</keyword>
<dbReference type="AlphaFoldDB" id="A0A7W6MGF9"/>
<feature type="transmembrane region" description="Helical" evidence="1">
    <location>
        <begin position="61"/>
        <end position="81"/>
    </location>
</feature>
<feature type="transmembrane region" description="Helical" evidence="1">
    <location>
        <begin position="266"/>
        <end position="286"/>
    </location>
</feature>
<feature type="transmembrane region" description="Helical" evidence="1">
    <location>
        <begin position="236"/>
        <end position="254"/>
    </location>
</feature>
<dbReference type="GO" id="GO:0016747">
    <property type="term" value="F:acyltransferase activity, transferring groups other than amino-acyl groups"/>
    <property type="evidence" value="ECO:0007669"/>
    <property type="project" value="InterPro"/>
</dbReference>
<dbReference type="InterPro" id="IPR050879">
    <property type="entry name" value="Acyltransferase_3"/>
</dbReference>
<evidence type="ECO:0000313" key="4">
    <source>
        <dbReference type="Proteomes" id="UP000524492"/>
    </source>
</evidence>
<proteinExistence type="predicted"/>
<sequence length="381" mass="42487">MKPDFFPCAPPGSVGIWVAGGRKRERMAADRIRGLDGIRAIAILGVFYTHFVDGNSLLGDLAVRTFFVLSAFLITGNLVALRDAKRLSHLAALRSFYERRALRLLPTYFAMLLALVAIGLVTIRDGLFYHLAFLSNIWFAMGVDWNPWVLAHTWTLSVEWQFYLVWPLIVLSCANRWVARAAAGAIAIALAFWLGCYVTGYFTDNTVLWPPFSLDALGVGALTFFFSGMLARPTKIHLVGAILPAALWCAFQLADTDSHHQSLVVAFLLQILPLLPIAILIAVTASGTNPVVDRILGTRPLAYLGRISYGCYLYHLPILWLMMQILWRVFDYQLKGGIIQLIVVAIPTIAFSALSWEFIERPIQKWRTGSRQKAAQAKFTA</sequence>
<protein>
    <submittedName>
        <fullName evidence="3">Peptidoglycan/LPS O-acetylase OafA/YrhL</fullName>
    </submittedName>
</protein>